<dbReference type="Pfam" id="PF19087">
    <property type="entry name" value="DUF5776"/>
    <property type="match status" value="1"/>
</dbReference>
<feature type="compositionally biased region" description="Polar residues" evidence="1">
    <location>
        <begin position="692"/>
        <end position="703"/>
    </location>
</feature>
<feature type="region of interest" description="Disordered" evidence="1">
    <location>
        <begin position="680"/>
        <end position="731"/>
    </location>
</feature>
<evidence type="ECO:0000256" key="2">
    <source>
        <dbReference type="SAM" id="SignalP"/>
    </source>
</evidence>
<comment type="caution">
    <text evidence="4">The sequence shown here is derived from an EMBL/GenBank/DDBJ whole genome shotgun (WGS) entry which is preliminary data.</text>
</comment>
<name>A0ABQ0XCK2_9LACO</name>
<dbReference type="RefSeq" id="WP_162255408.1">
    <property type="nucleotide sequence ID" value="NZ_BKAB01000015.1"/>
</dbReference>
<evidence type="ECO:0000313" key="4">
    <source>
        <dbReference type="EMBL" id="GEP23650.1"/>
    </source>
</evidence>
<keyword evidence="5" id="KW-1185">Reference proteome</keyword>
<keyword evidence="2" id="KW-0732">Signal</keyword>
<feature type="chain" id="PRO_5047163179" description="DUF5776 domain-containing protein" evidence="2">
    <location>
        <begin position="32"/>
        <end position="892"/>
    </location>
</feature>
<protein>
    <recommendedName>
        <fullName evidence="3">DUF5776 domain-containing protein</fullName>
    </recommendedName>
</protein>
<feature type="domain" description="DUF5776" evidence="3">
    <location>
        <begin position="819"/>
        <end position="887"/>
    </location>
</feature>
<feature type="compositionally biased region" description="Low complexity" evidence="1">
    <location>
        <begin position="709"/>
        <end position="729"/>
    </location>
</feature>
<dbReference type="Gene3D" id="2.60.40.10">
    <property type="entry name" value="Immunoglobulins"/>
    <property type="match status" value="1"/>
</dbReference>
<sequence>MCLKRKNTTLIIRVLMTFIISISFMSLSAHAAGYNGPFYNNGDQFVVNSGIKATVTLASEDAAGNQTGEGFPTSSMGTTNLPIDYNRWESTNSKKFSANLVIHNDSGSPQTVNQMIGLSNLSATNGVYINDADKKAVISDAKTLTGKVGTVRIRVGGNLYTFHSSTDDDWNKLESDNWNSGFSIQINTPDGSHGSDLANNDSISLKIPLTVTDPNNKDFTNVTVSQFSYNGDYANPVLQPTFVKDIRNTVANKPYLVTKMLSSDPQHRIYQVLPDDAQSLVPTSTDNPIIFDPFNVGYEKAAANQATIPAFNTGVFYINNRPIFKTVSQFGWSMEYVNNNPTDNVMLPYYTYSRPNNSSDNPTSFIDEQGNPLPLIPNNYASYVSLRKVLDAKNWTIHVGDKFDPSIGFEKWTTKSSTITDFDTAVAHKLQVIQSDSNPVNTNKAGVYPVTFKVPDATFRGSNETQYVSKTVNLTVLTPNSYVLKGSTTGFSLNPAEYYVNVMYRDSANNPHTFTVNNLSAADLDIEDNNGNLNPDQMRPGQVYKVILNNSGKAKVEQAIRNVAGNVTIDSAINDAYFTYVAPAKNTVVASLTGSSNNKNALDPSDYKVTFTGDPTHAAYTPVNGDLQLEDDDGNAVTKPVAGEQYNVALTTAGKNRIATFFDKSVHLIFSGKGVFIKPVPGVTPTPTPSTNDGSSTNGSPSTPIGPATPSKPNSGNNSTTTTTKPSTSVGPNIAVKGEAVYATKKIGLYKNTKFTKANRIAWYPKQKRVNRPMFVVTGYKRAANGALKYKVRDVNHGRKTAGKKGYITASRKYVVPVYYASVPKSKKITVISPKGINTYKSANLTGKAKHYKKGVRLTVKKLVKHNLTTRYQLSNGYYVTANKKLIIQGNY</sequence>
<gene>
    <name evidence="4" type="ORF">LDI01_12430</name>
</gene>
<reference evidence="4 5" key="1">
    <citation type="submission" date="2019-07" db="EMBL/GenBank/DDBJ databases">
        <title>Whole genome shotgun sequence of Lactobacillus diolivorans NBRC 107869.</title>
        <authorList>
            <person name="Hosoyama A."/>
            <person name="Uohara A."/>
            <person name="Ohji S."/>
            <person name="Ichikawa N."/>
        </authorList>
    </citation>
    <scope>NUCLEOTIDE SEQUENCE [LARGE SCALE GENOMIC DNA]</scope>
    <source>
        <strain evidence="4 5">NBRC 107869</strain>
    </source>
</reference>
<evidence type="ECO:0000256" key="1">
    <source>
        <dbReference type="SAM" id="MobiDB-lite"/>
    </source>
</evidence>
<dbReference type="Gene3D" id="3.10.430.110">
    <property type="match status" value="1"/>
</dbReference>
<accession>A0ABQ0XCK2</accession>
<organism evidence="4 5">
    <name type="scientific">Lentilactobacillus diolivorans</name>
    <dbReference type="NCBI Taxonomy" id="179838"/>
    <lineage>
        <taxon>Bacteria</taxon>
        <taxon>Bacillati</taxon>
        <taxon>Bacillota</taxon>
        <taxon>Bacilli</taxon>
        <taxon>Lactobacillales</taxon>
        <taxon>Lactobacillaceae</taxon>
        <taxon>Lentilactobacillus</taxon>
    </lineage>
</organism>
<proteinExistence type="predicted"/>
<dbReference type="InterPro" id="IPR013783">
    <property type="entry name" value="Ig-like_fold"/>
</dbReference>
<dbReference type="Proteomes" id="UP000321409">
    <property type="component" value="Unassembled WGS sequence"/>
</dbReference>
<evidence type="ECO:0000313" key="5">
    <source>
        <dbReference type="Proteomes" id="UP000321409"/>
    </source>
</evidence>
<feature type="signal peptide" evidence="2">
    <location>
        <begin position="1"/>
        <end position="31"/>
    </location>
</feature>
<dbReference type="EMBL" id="BKAB01000015">
    <property type="protein sequence ID" value="GEP23650.1"/>
    <property type="molecule type" value="Genomic_DNA"/>
</dbReference>
<dbReference type="InterPro" id="IPR044081">
    <property type="entry name" value="DUF5776"/>
</dbReference>
<evidence type="ECO:0000259" key="3">
    <source>
        <dbReference type="Pfam" id="PF19087"/>
    </source>
</evidence>